<keyword evidence="4" id="KW-1003">Cell membrane</keyword>
<evidence type="ECO:0000256" key="6">
    <source>
        <dbReference type="ARBA" id="ARBA00022989"/>
    </source>
</evidence>
<evidence type="ECO:0000256" key="1">
    <source>
        <dbReference type="ARBA" id="ARBA00004651"/>
    </source>
</evidence>
<evidence type="ECO:0000313" key="11">
    <source>
        <dbReference type="Proteomes" id="UP000000374"/>
    </source>
</evidence>
<keyword evidence="5 8" id="KW-0812">Transmembrane</keyword>
<dbReference type="HOGENOM" id="CLU_016047_3_0_4"/>
<comment type="subcellular location">
    <subcellularLocation>
        <location evidence="1 8">Cell membrane</location>
        <topology evidence="1 8">Multi-pass membrane protein</topology>
    </subcellularLocation>
</comment>
<feature type="transmembrane region" description="Helical" evidence="8">
    <location>
        <begin position="109"/>
        <end position="136"/>
    </location>
</feature>
<dbReference type="GO" id="GO:0005886">
    <property type="term" value="C:plasma membrane"/>
    <property type="evidence" value="ECO:0007669"/>
    <property type="project" value="UniProtKB-SubCell"/>
</dbReference>
<evidence type="ECO:0000256" key="2">
    <source>
        <dbReference type="ARBA" id="ARBA00007069"/>
    </source>
</evidence>
<dbReference type="PANTHER" id="PTHR43848">
    <property type="entry name" value="PUTRESCINE TRANSPORT SYSTEM PERMEASE PROTEIN POTI"/>
    <property type="match status" value="1"/>
</dbReference>
<dbReference type="Gene3D" id="1.10.3720.10">
    <property type="entry name" value="MetI-like"/>
    <property type="match status" value="1"/>
</dbReference>
<keyword evidence="6 8" id="KW-1133">Transmembrane helix</keyword>
<dbReference type="AlphaFoldDB" id="A1WGL5"/>
<keyword evidence="3 8" id="KW-0813">Transport</keyword>
<reference evidence="11" key="1">
    <citation type="submission" date="2006-12" db="EMBL/GenBank/DDBJ databases">
        <title>Complete sequence of chromosome 1 of Verminephrobacter eiseniae EF01-2.</title>
        <authorList>
            <person name="Copeland A."/>
            <person name="Lucas S."/>
            <person name="Lapidus A."/>
            <person name="Barry K."/>
            <person name="Detter J.C."/>
            <person name="Glavina del Rio T."/>
            <person name="Dalin E."/>
            <person name="Tice H."/>
            <person name="Pitluck S."/>
            <person name="Chertkov O."/>
            <person name="Brettin T."/>
            <person name="Bruce D."/>
            <person name="Han C."/>
            <person name="Tapia R."/>
            <person name="Gilna P."/>
            <person name="Schmutz J."/>
            <person name="Larimer F."/>
            <person name="Land M."/>
            <person name="Hauser L."/>
            <person name="Kyrpides N."/>
            <person name="Kim E."/>
            <person name="Stahl D."/>
            <person name="Richardson P."/>
        </authorList>
    </citation>
    <scope>NUCLEOTIDE SEQUENCE [LARGE SCALE GENOMIC DNA]</scope>
    <source>
        <strain evidence="11">EF01-2</strain>
    </source>
</reference>
<dbReference type="InterPro" id="IPR000515">
    <property type="entry name" value="MetI-like"/>
</dbReference>
<protein>
    <submittedName>
        <fullName evidence="10">Binding-protein-dependent transport systems inner membrane component</fullName>
    </submittedName>
</protein>
<comment type="similarity">
    <text evidence="2">Belongs to the binding-protein-dependent transport system permease family. CysTW subfamily.</text>
</comment>
<feature type="transmembrane region" description="Helical" evidence="8">
    <location>
        <begin position="187"/>
        <end position="210"/>
    </location>
</feature>
<feature type="transmembrane region" description="Helical" evidence="8">
    <location>
        <begin position="142"/>
        <end position="166"/>
    </location>
</feature>
<dbReference type="eggNOG" id="COG1177">
    <property type="taxonomic scope" value="Bacteria"/>
</dbReference>
<dbReference type="PROSITE" id="PS50928">
    <property type="entry name" value="ABC_TM1"/>
    <property type="match status" value="1"/>
</dbReference>
<keyword evidence="11" id="KW-1185">Reference proteome</keyword>
<dbReference type="Proteomes" id="UP000000374">
    <property type="component" value="Chromosome"/>
</dbReference>
<dbReference type="EMBL" id="CP000542">
    <property type="protein sequence ID" value="ABM56772.1"/>
    <property type="molecule type" value="Genomic_DNA"/>
</dbReference>
<gene>
    <name evidence="10" type="ordered locus">Veis_0995</name>
</gene>
<sequence length="283" mass="31033">MQGKTSLRLFLALFTAGFIVFLYGPMVVLSILSFQTGPEGGPQFPIIEWSSYWYRHLLGWAAPSRVAPLDLGPALLRSLALALATTVVATVLGVLSAQAFRRRFRASGLVFYLIVLGMIVPGILVGLGVALLANMLGLPRAWWGSSFVVHVVYAYPFAFLVMLAVFNRFDRSLEEAAWSLGVSPATTFRRITFPLIFPGVLSAMLFSFTLSYDEFSRTLFTAGGQQTLPLTIYGSFSVEIHPNLFAFGVLTTLASFTLLAVYGALMALTLRRARSVALQEEIR</sequence>
<dbReference type="PANTHER" id="PTHR43848:SF2">
    <property type="entry name" value="PUTRESCINE TRANSPORT SYSTEM PERMEASE PROTEIN POTI"/>
    <property type="match status" value="1"/>
</dbReference>
<dbReference type="SUPFAM" id="SSF161098">
    <property type="entry name" value="MetI-like"/>
    <property type="match status" value="1"/>
</dbReference>
<feature type="transmembrane region" description="Helical" evidence="8">
    <location>
        <begin position="244"/>
        <end position="265"/>
    </location>
</feature>
<organism evidence="10 11">
    <name type="scientific">Verminephrobacter eiseniae (strain EF01-2)</name>
    <dbReference type="NCBI Taxonomy" id="391735"/>
    <lineage>
        <taxon>Bacteria</taxon>
        <taxon>Pseudomonadati</taxon>
        <taxon>Pseudomonadota</taxon>
        <taxon>Betaproteobacteria</taxon>
        <taxon>Burkholderiales</taxon>
        <taxon>Comamonadaceae</taxon>
        <taxon>Verminephrobacter</taxon>
    </lineage>
</organism>
<evidence type="ECO:0000256" key="7">
    <source>
        <dbReference type="ARBA" id="ARBA00023136"/>
    </source>
</evidence>
<dbReference type="OrthoDB" id="9808619at2"/>
<accession>A1WGL5</accession>
<proteinExistence type="inferred from homology"/>
<dbReference type="RefSeq" id="WP_011808784.1">
    <property type="nucleotide sequence ID" value="NC_008786.1"/>
</dbReference>
<dbReference type="InterPro" id="IPR035906">
    <property type="entry name" value="MetI-like_sf"/>
</dbReference>
<evidence type="ECO:0000259" key="9">
    <source>
        <dbReference type="PROSITE" id="PS50928"/>
    </source>
</evidence>
<feature type="transmembrane region" description="Helical" evidence="8">
    <location>
        <begin position="74"/>
        <end position="97"/>
    </location>
</feature>
<dbReference type="InterPro" id="IPR051789">
    <property type="entry name" value="Bact_Polyamine_Transport"/>
</dbReference>
<dbReference type="STRING" id="391735.Veis_0995"/>
<dbReference type="Pfam" id="PF00528">
    <property type="entry name" value="BPD_transp_1"/>
    <property type="match status" value="1"/>
</dbReference>
<dbReference type="GeneID" id="76459672"/>
<evidence type="ECO:0000256" key="3">
    <source>
        <dbReference type="ARBA" id="ARBA00022448"/>
    </source>
</evidence>
<dbReference type="GO" id="GO:0055085">
    <property type="term" value="P:transmembrane transport"/>
    <property type="evidence" value="ECO:0007669"/>
    <property type="project" value="InterPro"/>
</dbReference>
<dbReference type="KEGG" id="vei:Veis_0995"/>
<evidence type="ECO:0000256" key="8">
    <source>
        <dbReference type="RuleBase" id="RU363032"/>
    </source>
</evidence>
<evidence type="ECO:0000313" key="10">
    <source>
        <dbReference type="EMBL" id="ABM56772.1"/>
    </source>
</evidence>
<feature type="domain" description="ABC transmembrane type-1" evidence="9">
    <location>
        <begin position="75"/>
        <end position="262"/>
    </location>
</feature>
<name>A1WGL5_VEREI</name>
<feature type="transmembrane region" description="Helical" evidence="8">
    <location>
        <begin position="9"/>
        <end position="32"/>
    </location>
</feature>
<evidence type="ECO:0000256" key="5">
    <source>
        <dbReference type="ARBA" id="ARBA00022692"/>
    </source>
</evidence>
<dbReference type="CDD" id="cd06261">
    <property type="entry name" value="TM_PBP2"/>
    <property type="match status" value="1"/>
</dbReference>
<keyword evidence="7 8" id="KW-0472">Membrane</keyword>
<evidence type="ECO:0000256" key="4">
    <source>
        <dbReference type="ARBA" id="ARBA00022475"/>
    </source>
</evidence>